<organism evidence="2 3">
    <name type="scientific">Arthrobacter sunyaminii</name>
    <dbReference type="NCBI Taxonomy" id="2816859"/>
    <lineage>
        <taxon>Bacteria</taxon>
        <taxon>Bacillati</taxon>
        <taxon>Actinomycetota</taxon>
        <taxon>Actinomycetes</taxon>
        <taxon>Micrococcales</taxon>
        <taxon>Micrococcaceae</taxon>
        <taxon>Arthrobacter</taxon>
    </lineage>
</organism>
<keyword evidence="3" id="KW-1185">Reference proteome</keyword>
<dbReference type="InterPro" id="IPR001119">
    <property type="entry name" value="SLH_dom"/>
</dbReference>
<evidence type="ECO:0000313" key="2">
    <source>
        <dbReference type="EMBL" id="QWQ38025.1"/>
    </source>
</evidence>
<reference evidence="2" key="1">
    <citation type="submission" date="2021-06" db="EMBL/GenBank/DDBJ databases">
        <title>Novel species in genus Arthrobacter.</title>
        <authorList>
            <person name="Zhang G."/>
        </authorList>
    </citation>
    <scope>NUCLEOTIDE SEQUENCE</scope>
    <source>
        <strain evidence="2">Zg-ZUI122</strain>
    </source>
</reference>
<name>A0A975S8Y0_9MICC</name>
<proteinExistence type="predicted"/>
<dbReference type="Pfam" id="PF00395">
    <property type="entry name" value="SLH"/>
    <property type="match status" value="2"/>
</dbReference>
<dbReference type="Proteomes" id="UP000680588">
    <property type="component" value="Chromosome"/>
</dbReference>
<protein>
    <submittedName>
        <fullName evidence="2">S-layer homology domain-containing protein</fullName>
    </submittedName>
</protein>
<accession>A0A975S8Y0</accession>
<dbReference type="PROSITE" id="PS51272">
    <property type="entry name" value="SLH"/>
    <property type="match status" value="3"/>
</dbReference>
<dbReference type="AlphaFoldDB" id="A0A975S8Y0"/>
<gene>
    <name evidence="2" type="ORF">KG104_11295</name>
</gene>
<evidence type="ECO:0000313" key="3">
    <source>
        <dbReference type="Proteomes" id="UP000680588"/>
    </source>
</evidence>
<feature type="domain" description="SLH" evidence="1">
    <location>
        <begin position="108"/>
        <end position="175"/>
    </location>
</feature>
<evidence type="ECO:0000259" key="1">
    <source>
        <dbReference type="PROSITE" id="PS51272"/>
    </source>
</evidence>
<feature type="domain" description="SLH" evidence="1">
    <location>
        <begin position="42"/>
        <end position="107"/>
    </location>
</feature>
<dbReference type="EMBL" id="CP076456">
    <property type="protein sequence ID" value="QWQ38025.1"/>
    <property type="molecule type" value="Genomic_DNA"/>
</dbReference>
<dbReference type="KEGG" id="asun:KG104_11295"/>
<feature type="domain" description="SLH" evidence="1">
    <location>
        <begin position="176"/>
        <end position="232"/>
    </location>
</feature>
<sequence length="232" mass="25607">MLDPRETHAGVGYVVPTSGPYKGWHLVVSNLAGYPKAAPPAPVSPFSDLQSGQQFLSEMNWMHAKRVSTGWTEKNGTKTYRPFEAVSREAMAAFMYRLSGSPAYTPPKKSPFADVKTSHPYYKEIAWLSAKKISTGWKQKNGTQIFRPGIPVSRDAMAAFLYRLKGSPKYTAPKTSPFTDVTKSHQFYKEISWLAANGVSTGWPAAGGASEYRPGQTIARDAMAAFMKRWAS</sequence>